<evidence type="ECO:0000256" key="6">
    <source>
        <dbReference type="ARBA" id="ARBA00039231"/>
    </source>
</evidence>
<comment type="subcellular location">
    <subcellularLocation>
        <location evidence="2">Cell membrane</location>
        <topology evidence="2">Peripheral membrane protein</topology>
        <orientation evidence="2">Cytoplasmic side</orientation>
    </subcellularLocation>
    <subcellularLocation>
        <location evidence="3">Cytoplasmic granule</location>
    </subcellularLocation>
</comment>
<dbReference type="RefSeq" id="XP_037142740.1">
    <property type="nucleotide sequence ID" value="XM_037286845.1"/>
</dbReference>
<protein>
    <recommendedName>
        <fullName evidence="6">Cargo-transport protein YPP1</fullName>
    </recommendedName>
</protein>
<organism evidence="7 8">
    <name type="scientific">Zygotorulaspora mrakii</name>
    <name type="common">Zygosaccharomyces mrakii</name>
    <dbReference type="NCBI Taxonomy" id="42260"/>
    <lineage>
        <taxon>Eukaryota</taxon>
        <taxon>Fungi</taxon>
        <taxon>Dikarya</taxon>
        <taxon>Ascomycota</taxon>
        <taxon>Saccharomycotina</taxon>
        <taxon>Saccharomycetes</taxon>
        <taxon>Saccharomycetales</taxon>
        <taxon>Saccharomycetaceae</taxon>
        <taxon>Zygotorulaspora</taxon>
    </lineage>
</organism>
<dbReference type="EMBL" id="CP058605">
    <property type="protein sequence ID" value="QLG71012.1"/>
    <property type="molecule type" value="Genomic_DNA"/>
</dbReference>
<dbReference type="Proteomes" id="UP000509704">
    <property type="component" value="Chromosome 2"/>
</dbReference>
<evidence type="ECO:0000256" key="3">
    <source>
        <dbReference type="ARBA" id="ARBA00004463"/>
    </source>
</evidence>
<sequence length="749" mass="86050">MRSDTIVGALRSRLLGSGEFDTGYPALDTALRLQFRLHYHLLGKGVNNVVAQVLKDECSKLENELRASQSKSVDANVSQLALKIVSNARGVISYHLGALNESKELLVQGAQVDIVWAGFAEFLNLENLYYRGLCNNDTAVYAEELSNVVQDIPPESHGMAWHYLQLIFKSMTRDQLKTLPADSALTYLGNLVNGYCDENQLLTLIDPLLKESKFPQANESNNKKLIQFHVFLQYFFKSSDTFSPKWYPFIVSSIEKTFQSIEISKCAMIYFGHQAEPVVKDSLLNFVNFVRYTERNFVINNENYDDVISLIDCFTFILNIVKNDSFNVSHVFNLSDSLDRLLSLLQFFYQKNNFSIMNENDSLNWLENSSKLLLPFTVSNALSDAWTILFSHKKSSLDLLLSNELTSYLANAMCVESSEGKLCDLQFQYSYLLAEKRLIPAATKILKTVILEKNPDCYKAWHLLALCESIREDKESAFKIVCSVIEAMKETLAEKKLSKIDRWQYIHLKLTQLSLIEEIFGTADALEMLPEIYELYGDLFPDDKDEFASFGKEINQSKNYLLQMIWIFAANMFLRAESKSESCKNAIKEAENVTNAYKNLNCNIARGYMYLTEGGIKRSLKEFESVLFYDQYNVHAVLGLAEIIFPDESNQSEPSFQNYCDLIPKEEHLATRKKVFVNELDESASCARLKFLLEYSITQSIDAYFTPEIWWYLSIIYNKFGDKSYKNALLNCIRYQETKPIREFKFCNF</sequence>
<dbReference type="InterPro" id="IPR051722">
    <property type="entry name" value="Endocytosis_PI4K-reg_protein"/>
</dbReference>
<evidence type="ECO:0000256" key="4">
    <source>
        <dbReference type="ARBA" id="ARBA00022583"/>
    </source>
</evidence>
<evidence type="ECO:0000256" key="2">
    <source>
        <dbReference type="ARBA" id="ARBA00004413"/>
    </source>
</evidence>
<dbReference type="KEGG" id="zmk:HG535_0B00500"/>
<evidence type="ECO:0000256" key="1">
    <source>
        <dbReference type="ARBA" id="ARBA00002550"/>
    </source>
</evidence>
<dbReference type="GeneID" id="59234673"/>
<keyword evidence="8" id="KW-1185">Reference proteome</keyword>
<evidence type="ECO:0000313" key="8">
    <source>
        <dbReference type="Proteomes" id="UP000509704"/>
    </source>
</evidence>
<dbReference type="PANTHER" id="PTHR23083">
    <property type="entry name" value="TETRATRICOPEPTIDE REPEAT PROTEIN, TPR"/>
    <property type="match status" value="1"/>
</dbReference>
<dbReference type="PANTHER" id="PTHR23083:SF464">
    <property type="entry name" value="TETRATRICOPEPTIDE REPEAT DOMAIN 7, ISOFORM A"/>
    <property type="match status" value="1"/>
</dbReference>
<gene>
    <name evidence="7" type="ORF">HG535_0B00500</name>
</gene>
<dbReference type="InterPro" id="IPR011990">
    <property type="entry name" value="TPR-like_helical_dom_sf"/>
</dbReference>
<accession>A0A7H9AZH4</accession>
<dbReference type="OrthoDB" id="29013at2759"/>
<evidence type="ECO:0000313" key="7">
    <source>
        <dbReference type="EMBL" id="QLG71012.1"/>
    </source>
</evidence>
<dbReference type="GO" id="GO:0006897">
    <property type="term" value="P:endocytosis"/>
    <property type="evidence" value="ECO:0007669"/>
    <property type="project" value="UniProtKB-KW"/>
</dbReference>
<comment type="function">
    <text evidence="1">Involved in endocytosis.</text>
</comment>
<evidence type="ECO:0000256" key="5">
    <source>
        <dbReference type="ARBA" id="ARBA00038251"/>
    </source>
</evidence>
<reference evidence="7 8" key="1">
    <citation type="submission" date="2020-07" db="EMBL/GenBank/DDBJ databases">
        <title>The yeast mating-type switching endonuclease HO is a domesticated member of an unorthodox homing genetic element family.</title>
        <authorList>
            <person name="Coughlan A.Y."/>
            <person name="Lombardi L."/>
            <person name="Braun-Galleani S."/>
            <person name="Martos A.R."/>
            <person name="Galeote V."/>
            <person name="Bigey F."/>
            <person name="Dequin S."/>
            <person name="Byrne K.P."/>
            <person name="Wolfe K.H."/>
        </authorList>
    </citation>
    <scope>NUCLEOTIDE SEQUENCE [LARGE SCALE GENOMIC DNA]</scope>
    <source>
        <strain evidence="7 8">NRRL Y-6702</strain>
    </source>
</reference>
<name>A0A7H9AZH4_ZYGMR</name>
<dbReference type="GO" id="GO:0005886">
    <property type="term" value="C:plasma membrane"/>
    <property type="evidence" value="ECO:0007669"/>
    <property type="project" value="UniProtKB-SubCell"/>
</dbReference>
<dbReference type="AlphaFoldDB" id="A0A7H9AZH4"/>
<comment type="similarity">
    <text evidence="5">Belongs to the YPP1 family.</text>
</comment>
<proteinExistence type="inferred from homology"/>
<keyword evidence="4" id="KW-0254">Endocytosis</keyword>
<dbReference type="Gene3D" id="1.25.40.10">
    <property type="entry name" value="Tetratricopeptide repeat domain"/>
    <property type="match status" value="1"/>
</dbReference>
<dbReference type="CDD" id="cd23270">
    <property type="entry name" value="YPP1"/>
    <property type="match status" value="1"/>
</dbReference>